<evidence type="ECO:0000256" key="2">
    <source>
        <dbReference type="ARBA" id="ARBA00022490"/>
    </source>
</evidence>
<evidence type="ECO:0000313" key="6">
    <source>
        <dbReference type="EMBL" id="MDT0616899.1"/>
    </source>
</evidence>
<dbReference type="GO" id="GO:0016787">
    <property type="term" value="F:hydrolase activity"/>
    <property type="evidence" value="ECO:0007669"/>
    <property type="project" value="UniProtKB-KW"/>
</dbReference>
<evidence type="ECO:0000256" key="1">
    <source>
        <dbReference type="ARBA" id="ARBA00004496"/>
    </source>
</evidence>
<keyword evidence="7" id="KW-1185">Reference proteome</keyword>
<dbReference type="NCBIfam" id="TIGR00172">
    <property type="entry name" value="maf"/>
    <property type="match status" value="1"/>
</dbReference>
<evidence type="ECO:0000256" key="4">
    <source>
        <dbReference type="ARBA" id="ARBA00023080"/>
    </source>
</evidence>
<comment type="catalytic activity">
    <reaction evidence="5">
        <text>N(7)-methyl-GTP + H2O = N(7)-methyl-GMP + diphosphate + H(+)</text>
        <dbReference type="Rhea" id="RHEA:58744"/>
        <dbReference type="ChEBI" id="CHEBI:15377"/>
        <dbReference type="ChEBI" id="CHEBI:15378"/>
        <dbReference type="ChEBI" id="CHEBI:33019"/>
        <dbReference type="ChEBI" id="CHEBI:58285"/>
        <dbReference type="ChEBI" id="CHEBI:87133"/>
    </reaction>
</comment>
<gene>
    <name evidence="6" type="ORF">RM531_00285</name>
</gene>
<comment type="function">
    <text evidence="5">Nucleoside triphosphate pyrophosphatase that hydrolyzes 7-methyl-GTP (m(7)GTP). May have a dual role in cell division arrest and in preventing the incorporation of modified nucleotides into cellular nucleic acids.</text>
</comment>
<accession>A0ABU3B365</accession>
<name>A0ABU3B365_9GAMM</name>
<keyword evidence="3 5" id="KW-0378">Hydrolase</keyword>
<dbReference type="Gene3D" id="3.90.950.10">
    <property type="match status" value="1"/>
</dbReference>
<comment type="cofactor">
    <cofactor evidence="5">
        <name>a divalent metal cation</name>
        <dbReference type="ChEBI" id="CHEBI:60240"/>
    </cofactor>
</comment>
<keyword evidence="4 5" id="KW-0546">Nucleotide metabolism</keyword>
<dbReference type="Pfam" id="PF02545">
    <property type="entry name" value="Maf"/>
    <property type="match status" value="1"/>
</dbReference>
<comment type="caution">
    <text evidence="6">The sequence shown here is derived from an EMBL/GenBank/DDBJ whole genome shotgun (WGS) entry which is preliminary data.</text>
</comment>
<dbReference type="InterPro" id="IPR029001">
    <property type="entry name" value="ITPase-like_fam"/>
</dbReference>
<feature type="active site" description="Proton acceptor" evidence="5">
    <location>
        <position position="70"/>
    </location>
</feature>
<feature type="site" description="Important for substrate specificity" evidence="5">
    <location>
        <position position="13"/>
    </location>
</feature>
<dbReference type="RefSeq" id="WP_311656410.1">
    <property type="nucleotide sequence ID" value="NZ_JAVRHY010000001.1"/>
</dbReference>
<dbReference type="HAMAP" id="MF_00528">
    <property type="entry name" value="Maf"/>
    <property type="match status" value="1"/>
</dbReference>
<evidence type="ECO:0000256" key="3">
    <source>
        <dbReference type="ARBA" id="ARBA00022801"/>
    </source>
</evidence>
<dbReference type="InterPro" id="IPR003697">
    <property type="entry name" value="Maf-like"/>
</dbReference>
<reference evidence="6 7" key="1">
    <citation type="submission" date="2023-09" db="EMBL/GenBank/DDBJ databases">
        <authorList>
            <person name="Rey-Velasco X."/>
        </authorList>
    </citation>
    <scope>NUCLEOTIDE SEQUENCE [LARGE SCALE GENOMIC DNA]</scope>
    <source>
        <strain evidence="6 7">P385</strain>
    </source>
</reference>
<organism evidence="6 7">
    <name type="scientific">Spectribacter acetivorans</name>
    <dbReference type="NCBI Taxonomy" id="3075603"/>
    <lineage>
        <taxon>Bacteria</taxon>
        <taxon>Pseudomonadati</taxon>
        <taxon>Pseudomonadota</taxon>
        <taxon>Gammaproteobacteria</taxon>
        <taxon>Salinisphaerales</taxon>
        <taxon>Salinisphaeraceae</taxon>
        <taxon>Spectribacter</taxon>
    </lineage>
</organism>
<proteinExistence type="inferred from homology"/>
<comment type="subcellular location">
    <subcellularLocation>
        <location evidence="1 5">Cytoplasm</location>
    </subcellularLocation>
</comment>
<evidence type="ECO:0000313" key="7">
    <source>
        <dbReference type="Proteomes" id="UP001259982"/>
    </source>
</evidence>
<dbReference type="PANTHER" id="PTHR43213:SF10">
    <property type="entry name" value="7-METHYL-GTP PYROPHOSPHATASE"/>
    <property type="match status" value="1"/>
</dbReference>
<feature type="site" description="Important for substrate specificity" evidence="5">
    <location>
        <position position="154"/>
    </location>
</feature>
<dbReference type="CDD" id="cd00555">
    <property type="entry name" value="Maf"/>
    <property type="match status" value="1"/>
</dbReference>
<sequence length="199" mass="21186">MTAPLILASASPFRRELLARLRLTFSVEPADIDETAQPDEAPTDLVARLAREKAETVYTRRPGAAVIGSDQVADLDGLVLGKPGSREQAIAQLRQQAGRTVIFRTGLCLLAPDTTPQTAVINVETRFRALDDAEITRYVDLEAVTATAGSIKAEGLGISLVEHIRSDDPTALIGLPLITLCRMLRAAGYSPGADPTAIA</sequence>
<protein>
    <recommendedName>
        <fullName evidence="5">7-methyl-GTP pyrophosphatase</fullName>
        <shortName evidence="5">m(7)GTP pyrophosphatase</shortName>
        <ecNumber evidence="5">3.6.1.-</ecNumber>
    </recommendedName>
</protein>
<dbReference type="EC" id="3.6.1.-" evidence="5"/>
<comment type="similarity">
    <text evidence="5">Belongs to the Maf family. YceF subfamily.</text>
</comment>
<evidence type="ECO:0000256" key="5">
    <source>
        <dbReference type="HAMAP-Rule" id="MF_00528"/>
    </source>
</evidence>
<feature type="site" description="Important for substrate specificity" evidence="5">
    <location>
        <position position="71"/>
    </location>
</feature>
<dbReference type="PANTHER" id="PTHR43213">
    <property type="entry name" value="BIFUNCTIONAL DTTP/UTP PYROPHOSPHATASE/METHYLTRANSFERASE PROTEIN-RELATED"/>
    <property type="match status" value="1"/>
</dbReference>
<dbReference type="PIRSF" id="PIRSF006305">
    <property type="entry name" value="Maf"/>
    <property type="match status" value="1"/>
</dbReference>
<comment type="caution">
    <text evidence="5">Lacks conserved residue(s) required for the propagation of feature annotation.</text>
</comment>
<keyword evidence="2 5" id="KW-0963">Cytoplasm</keyword>
<dbReference type="Proteomes" id="UP001259982">
    <property type="component" value="Unassembled WGS sequence"/>
</dbReference>
<dbReference type="SUPFAM" id="SSF52972">
    <property type="entry name" value="ITPase-like"/>
    <property type="match status" value="1"/>
</dbReference>
<dbReference type="EMBL" id="JAVRHY010000001">
    <property type="protein sequence ID" value="MDT0616899.1"/>
    <property type="molecule type" value="Genomic_DNA"/>
</dbReference>